<dbReference type="AlphaFoldDB" id="A0A4V3JXG1"/>
<dbReference type="InterPro" id="IPR003961">
    <property type="entry name" value="FN3_dom"/>
</dbReference>
<organism evidence="2 3">
    <name type="scientific">Leptospira ilyithenensis</name>
    <dbReference type="NCBI Taxonomy" id="2484901"/>
    <lineage>
        <taxon>Bacteria</taxon>
        <taxon>Pseudomonadati</taxon>
        <taxon>Spirochaetota</taxon>
        <taxon>Spirochaetia</taxon>
        <taxon>Leptospirales</taxon>
        <taxon>Leptospiraceae</taxon>
        <taxon>Leptospira</taxon>
    </lineage>
</organism>
<dbReference type="InterPro" id="IPR011448">
    <property type="entry name" value="DUF1554"/>
</dbReference>
<dbReference type="PROSITE" id="PS50853">
    <property type="entry name" value="FN3"/>
    <property type="match status" value="1"/>
</dbReference>
<dbReference type="RefSeq" id="WP_135763285.1">
    <property type="nucleotide sequence ID" value="NZ_RQHV01000036.1"/>
</dbReference>
<dbReference type="InterPro" id="IPR016187">
    <property type="entry name" value="CTDL_fold"/>
</dbReference>
<reference evidence="2" key="1">
    <citation type="journal article" date="2019" name="PLoS Negl. Trop. Dis.">
        <title>Revisiting the worldwide diversity of Leptospira species in the environment.</title>
        <authorList>
            <person name="Vincent A.T."/>
            <person name="Schiettekatte O."/>
            <person name="Bourhy P."/>
            <person name="Veyrier F.J."/>
            <person name="Picardeau M."/>
        </authorList>
    </citation>
    <scope>NUCLEOTIDE SEQUENCE [LARGE SCALE GENOMIC DNA]</scope>
    <source>
        <strain evidence="2">201400974</strain>
    </source>
</reference>
<gene>
    <name evidence="2" type="ORF">EHS11_04825</name>
</gene>
<name>A0A4V3JXG1_9LEPT</name>
<dbReference type="EMBL" id="RQHV01000036">
    <property type="protein sequence ID" value="TGN11837.1"/>
    <property type="molecule type" value="Genomic_DNA"/>
</dbReference>
<protein>
    <submittedName>
        <fullName evidence="2">DUF1554 domain-containing protein</fullName>
    </submittedName>
</protein>
<comment type="caution">
    <text evidence="2">The sequence shown here is derived from an EMBL/GenBank/DDBJ whole genome shotgun (WGS) entry which is preliminary data.</text>
</comment>
<dbReference type="OrthoDB" id="324891at2"/>
<feature type="domain" description="Fibronectin type-III" evidence="1">
    <location>
        <begin position="59"/>
        <end position="150"/>
    </location>
</feature>
<dbReference type="SUPFAM" id="SSF56436">
    <property type="entry name" value="C-type lectin-like"/>
    <property type="match status" value="1"/>
</dbReference>
<accession>A0A4V3JXG1</accession>
<dbReference type="InterPro" id="IPR016186">
    <property type="entry name" value="C-type_lectin-like/link_sf"/>
</dbReference>
<dbReference type="InterPro" id="IPR013783">
    <property type="entry name" value="Ig-like_fold"/>
</dbReference>
<dbReference type="Gene3D" id="3.10.100.10">
    <property type="entry name" value="Mannose-Binding Protein A, subunit A"/>
    <property type="match status" value="1"/>
</dbReference>
<evidence type="ECO:0000259" key="1">
    <source>
        <dbReference type="PROSITE" id="PS50853"/>
    </source>
</evidence>
<dbReference type="Gene3D" id="2.60.40.10">
    <property type="entry name" value="Immunoglobulins"/>
    <property type="match status" value="1"/>
</dbReference>
<evidence type="ECO:0000313" key="2">
    <source>
        <dbReference type="EMBL" id="TGN11837.1"/>
    </source>
</evidence>
<dbReference type="SUPFAM" id="SSF49265">
    <property type="entry name" value="Fibronectin type III"/>
    <property type="match status" value="1"/>
</dbReference>
<dbReference type="CDD" id="cd00063">
    <property type="entry name" value="FN3"/>
    <property type="match status" value="1"/>
</dbReference>
<dbReference type="Proteomes" id="UP000298264">
    <property type="component" value="Unassembled WGS sequence"/>
</dbReference>
<dbReference type="Pfam" id="PF07588">
    <property type="entry name" value="DUF1554"/>
    <property type="match status" value="1"/>
</dbReference>
<sequence>MTESKKLLILVCFILLFTTCQKLEFDNAQDFGNKSYFATEELKCLLGQSSILCPKSSLVPTPEAPAIQAGNTQNTLSWKEVTGATSYALYYGTSTGVSKTNSTRIANITSPYTHSDITNNTSYYYILTAVNTSGESNASLEATATPVCSPCKMFLTAATYTAALSGISGADSKCQTDTNKPTTPSAAIYKSLIVDATNRIACTSSNCATSGLAEHKDWVLKPNTTYIRAADSVTIGAADSLGLLVQTTDISSTGTLTVWTGLSTGGDWLQHGTGSCSLWTGTGGAGQASSTNIKSNGGGSCGSFNVLACVEQ</sequence>
<proteinExistence type="predicted"/>
<dbReference type="InterPro" id="IPR036116">
    <property type="entry name" value="FN3_sf"/>
</dbReference>
<keyword evidence="3" id="KW-1185">Reference proteome</keyword>
<evidence type="ECO:0000313" key="3">
    <source>
        <dbReference type="Proteomes" id="UP000298264"/>
    </source>
</evidence>